<dbReference type="AlphaFoldDB" id="A0A1G9SBZ4"/>
<dbReference type="EMBL" id="FNHG01000009">
    <property type="protein sequence ID" value="SDM33023.1"/>
    <property type="molecule type" value="Genomic_DNA"/>
</dbReference>
<reference evidence="1 2" key="1">
    <citation type="submission" date="2016-10" db="EMBL/GenBank/DDBJ databases">
        <authorList>
            <person name="de Groot N.N."/>
        </authorList>
    </citation>
    <scope>NUCLEOTIDE SEQUENCE [LARGE SCALE GENOMIC DNA]</scope>
    <source>
        <strain evidence="1 2">DSM 16077</strain>
    </source>
</reference>
<dbReference type="Proteomes" id="UP000199759">
    <property type="component" value="Unassembled WGS sequence"/>
</dbReference>
<sequence length="125" mass="14209">MRSRNCSTPAHGYQSAAFLVQSDGMRKWSSPLPFTAMSERRVPNRPGVYVLLRDETDPSSVLKIASSRSLRGAFSQIRLEPAGNWPVRPTGFLYFESLSESEEATRFLAEFRDRRGQRPMYNSGF</sequence>
<accession>A0A1G9SBZ4</accession>
<evidence type="ECO:0000313" key="2">
    <source>
        <dbReference type="Proteomes" id="UP000199759"/>
    </source>
</evidence>
<keyword evidence="2" id="KW-1185">Reference proteome</keyword>
<evidence type="ECO:0008006" key="3">
    <source>
        <dbReference type="Google" id="ProtNLM"/>
    </source>
</evidence>
<gene>
    <name evidence="1" type="ORF">SAMN04488568_10945</name>
</gene>
<proteinExistence type="predicted"/>
<protein>
    <recommendedName>
        <fullName evidence="3">GIY-YIG nuclease family protein</fullName>
    </recommendedName>
</protein>
<dbReference type="RefSeq" id="WP_091769758.1">
    <property type="nucleotide sequence ID" value="NZ_FNHG01000009.1"/>
</dbReference>
<evidence type="ECO:0000313" key="1">
    <source>
        <dbReference type="EMBL" id="SDM33023.1"/>
    </source>
</evidence>
<name>A0A1G9SBZ4_9PROT</name>
<organism evidence="1 2">
    <name type="scientific">Maricaulis salignorans</name>
    <dbReference type="NCBI Taxonomy" id="144026"/>
    <lineage>
        <taxon>Bacteria</taxon>
        <taxon>Pseudomonadati</taxon>
        <taxon>Pseudomonadota</taxon>
        <taxon>Alphaproteobacteria</taxon>
        <taxon>Maricaulales</taxon>
        <taxon>Maricaulaceae</taxon>
        <taxon>Maricaulis</taxon>
    </lineage>
</organism>